<dbReference type="OMA" id="EWKMLYA"/>
<proteinExistence type="inferred from homology"/>
<dbReference type="InParanoid" id="A0A7R8YNY4"/>
<dbReference type="InterPro" id="IPR011171">
    <property type="entry name" value="GMF"/>
</dbReference>
<reference evidence="8 9" key="1">
    <citation type="submission" date="2020-11" db="EMBL/GenBank/DDBJ databases">
        <authorList>
            <person name="Wallbank WR R."/>
            <person name="Pardo Diaz C."/>
            <person name="Kozak K."/>
            <person name="Martin S."/>
            <person name="Jiggins C."/>
            <person name="Moest M."/>
            <person name="Warren A I."/>
            <person name="Generalovic N T."/>
            <person name="Byers J.R.P. K."/>
            <person name="Montejo-Kovacevich G."/>
            <person name="Yen C E."/>
        </authorList>
    </citation>
    <scope>NUCLEOTIDE SEQUENCE [LARGE SCALE GENOMIC DNA]</scope>
</reference>
<dbReference type="PANTHER" id="PTHR11249">
    <property type="entry name" value="GLIAL FACTOR NATURATION FACTOR"/>
    <property type="match status" value="1"/>
</dbReference>
<dbReference type="OrthoDB" id="3919494at2759"/>
<accession>A0A7R8YNY4</accession>
<dbReference type="PROSITE" id="PS51263">
    <property type="entry name" value="ADF_H"/>
    <property type="match status" value="1"/>
</dbReference>
<evidence type="ECO:0000256" key="3">
    <source>
        <dbReference type="ARBA" id="ARBA00010055"/>
    </source>
</evidence>
<evidence type="ECO:0000313" key="9">
    <source>
        <dbReference type="Proteomes" id="UP000594454"/>
    </source>
</evidence>
<evidence type="ECO:0000256" key="5">
    <source>
        <dbReference type="ARBA" id="ARBA00023242"/>
    </source>
</evidence>
<dbReference type="EMBL" id="LR899009">
    <property type="protein sequence ID" value="CAD7080058.1"/>
    <property type="molecule type" value="Genomic_DNA"/>
</dbReference>
<dbReference type="PIRSF" id="PIRSF001788">
    <property type="entry name" value="GMF-beta"/>
    <property type="match status" value="1"/>
</dbReference>
<evidence type="ECO:0000256" key="6">
    <source>
        <dbReference type="PIRNR" id="PIRNR001788"/>
    </source>
</evidence>
<organism evidence="8 9">
    <name type="scientific">Hermetia illucens</name>
    <name type="common">Black soldier fly</name>
    <dbReference type="NCBI Taxonomy" id="343691"/>
    <lineage>
        <taxon>Eukaryota</taxon>
        <taxon>Metazoa</taxon>
        <taxon>Ecdysozoa</taxon>
        <taxon>Arthropoda</taxon>
        <taxon>Hexapoda</taxon>
        <taxon>Insecta</taxon>
        <taxon>Pterygota</taxon>
        <taxon>Neoptera</taxon>
        <taxon>Endopterygota</taxon>
        <taxon>Diptera</taxon>
        <taxon>Brachycera</taxon>
        <taxon>Stratiomyomorpha</taxon>
        <taxon>Stratiomyidae</taxon>
        <taxon>Hermetiinae</taxon>
        <taxon>Hermetia</taxon>
    </lineage>
</organism>
<dbReference type="GO" id="GO:0071846">
    <property type="term" value="P:actin filament debranching"/>
    <property type="evidence" value="ECO:0007669"/>
    <property type="project" value="InterPro"/>
</dbReference>
<dbReference type="Pfam" id="PF00241">
    <property type="entry name" value="Cofilin_ADF"/>
    <property type="match status" value="1"/>
</dbReference>
<dbReference type="GO" id="GO:0071933">
    <property type="term" value="F:Arp2/3 complex binding"/>
    <property type="evidence" value="ECO:0007669"/>
    <property type="project" value="InterPro"/>
</dbReference>
<gene>
    <name evidence="8" type="ORF">HERILL_LOCUS3234</name>
</gene>
<keyword evidence="5" id="KW-0539">Nucleus</keyword>
<keyword evidence="9" id="KW-1185">Reference proteome</keyword>
<dbReference type="FunFam" id="3.40.20.10:FF:000026">
    <property type="entry name" value="Glia maturation factor"/>
    <property type="match status" value="1"/>
</dbReference>
<dbReference type="FunCoup" id="A0A7R8YNY4">
    <property type="interactions" value="380"/>
</dbReference>
<evidence type="ECO:0000256" key="4">
    <source>
        <dbReference type="ARBA" id="ARBA00022490"/>
    </source>
</evidence>
<dbReference type="GO" id="GO:0034316">
    <property type="term" value="P:negative regulation of Arp2/3 complex-mediated actin nucleation"/>
    <property type="evidence" value="ECO:0007669"/>
    <property type="project" value="TreeGrafter"/>
</dbReference>
<dbReference type="InterPro" id="IPR029006">
    <property type="entry name" value="ADF-H/Gelsolin-like_dom_sf"/>
</dbReference>
<evidence type="ECO:0000313" key="8">
    <source>
        <dbReference type="EMBL" id="CAD7080058.1"/>
    </source>
</evidence>
<evidence type="ECO:0000256" key="2">
    <source>
        <dbReference type="ARBA" id="ARBA00004496"/>
    </source>
</evidence>
<dbReference type="AlphaFoldDB" id="A0A7R8YNY4"/>
<dbReference type="InterPro" id="IPR002108">
    <property type="entry name" value="ADF-H"/>
</dbReference>
<protein>
    <recommendedName>
        <fullName evidence="7">ADF-H domain-containing protein</fullName>
    </recommendedName>
</protein>
<dbReference type="PANTHER" id="PTHR11249:SF2">
    <property type="entry name" value="GLIA MATURATION FACTOR"/>
    <property type="match status" value="1"/>
</dbReference>
<dbReference type="GO" id="GO:0030864">
    <property type="term" value="C:cortical actin cytoskeleton"/>
    <property type="evidence" value="ECO:0007669"/>
    <property type="project" value="TreeGrafter"/>
</dbReference>
<comment type="subcellular location">
    <subcellularLocation>
        <location evidence="2">Cytoplasm</location>
    </subcellularLocation>
    <subcellularLocation>
        <location evidence="1">Nucleus</location>
    </subcellularLocation>
</comment>
<comment type="similarity">
    <text evidence="3 6">Belongs to the actin-binding proteins ADF family. GMF subfamily.</text>
</comment>
<dbReference type="GO" id="GO:0003779">
    <property type="term" value="F:actin binding"/>
    <property type="evidence" value="ECO:0007669"/>
    <property type="project" value="InterPro"/>
</dbReference>
<name>A0A7R8YNY4_HERIL</name>
<evidence type="ECO:0000256" key="1">
    <source>
        <dbReference type="ARBA" id="ARBA00004123"/>
    </source>
</evidence>
<feature type="domain" description="ADF-H" evidence="7">
    <location>
        <begin position="3"/>
        <end position="138"/>
    </location>
</feature>
<dbReference type="CDD" id="cd11283">
    <property type="entry name" value="ADF_GMF-beta_like"/>
    <property type="match status" value="1"/>
</dbReference>
<dbReference type="GO" id="GO:0005634">
    <property type="term" value="C:nucleus"/>
    <property type="evidence" value="ECO:0007669"/>
    <property type="project" value="UniProtKB-SubCell"/>
</dbReference>
<dbReference type="SMART" id="SM00102">
    <property type="entry name" value="ADF"/>
    <property type="match status" value="1"/>
</dbReference>
<sequence>MGDVKICDITDAVRDEIKKFRFSKNNDNAALILKVDRDKQIIVVDEYLEDVSIADLQELLPGHQPRYIVYTYRMVHDDSRVSHPMCFIFYTPRDSHMGLQMMYAGTKTAIQQEVGVTKVFEVRDLDDFTEDWLREKLK</sequence>
<keyword evidence="4" id="KW-0963">Cytoplasm</keyword>
<dbReference type="Gene3D" id="3.40.20.10">
    <property type="entry name" value="Severin"/>
    <property type="match status" value="1"/>
</dbReference>
<dbReference type="SUPFAM" id="SSF55753">
    <property type="entry name" value="Actin depolymerizing proteins"/>
    <property type="match status" value="1"/>
</dbReference>
<evidence type="ECO:0000259" key="7">
    <source>
        <dbReference type="PROSITE" id="PS51263"/>
    </source>
</evidence>
<dbReference type="Proteomes" id="UP000594454">
    <property type="component" value="Chromosome 1"/>
</dbReference>